<name>A0A242W9H7_BACTU</name>
<evidence type="ECO:0000313" key="2">
    <source>
        <dbReference type="Proteomes" id="UP000195152"/>
    </source>
</evidence>
<gene>
    <name evidence="1" type="ORF">BK699_10900</name>
</gene>
<reference evidence="1 2" key="1">
    <citation type="submission" date="2016-10" db="EMBL/GenBank/DDBJ databases">
        <title>Comparative genomics of Bacillus thuringiensis reveals a path to pathogens against multiple invertebrate hosts.</title>
        <authorList>
            <person name="Zheng J."/>
            <person name="Gao Q."/>
            <person name="Liu H."/>
            <person name="Peng D."/>
            <person name="Ruan L."/>
            <person name="Sun M."/>
        </authorList>
    </citation>
    <scope>NUCLEOTIDE SEQUENCE [LARGE SCALE GENOMIC DNA]</scope>
    <source>
        <strain evidence="1">BGSC 4AC1</strain>
    </source>
</reference>
<evidence type="ECO:0000313" key="1">
    <source>
        <dbReference type="EMBL" id="OTW49653.1"/>
    </source>
</evidence>
<dbReference type="AlphaFoldDB" id="A0A242W9H7"/>
<proteinExistence type="predicted"/>
<evidence type="ECO:0008006" key="3">
    <source>
        <dbReference type="Google" id="ProtNLM"/>
    </source>
</evidence>
<dbReference type="PROSITE" id="PS51257">
    <property type="entry name" value="PROKAR_LIPOPROTEIN"/>
    <property type="match status" value="1"/>
</dbReference>
<sequence>MFQKYNSLAIIVICTMFLLVACPKSDKELKNIQQADYLVSYSNAMKNGGYIYAYEW</sequence>
<dbReference type="EMBL" id="NFCF01000067">
    <property type="protein sequence ID" value="OTW49653.1"/>
    <property type="molecule type" value="Genomic_DNA"/>
</dbReference>
<dbReference type="RefSeq" id="WP_000487033.1">
    <property type="nucleotide sequence ID" value="NZ_NFCF01000067.1"/>
</dbReference>
<organism evidence="1 2">
    <name type="scientific">Bacillus thuringiensis serovar mexicanensis</name>
    <dbReference type="NCBI Taxonomy" id="180868"/>
    <lineage>
        <taxon>Bacteria</taxon>
        <taxon>Bacillati</taxon>
        <taxon>Bacillota</taxon>
        <taxon>Bacilli</taxon>
        <taxon>Bacillales</taxon>
        <taxon>Bacillaceae</taxon>
        <taxon>Bacillus</taxon>
        <taxon>Bacillus cereus group</taxon>
    </lineage>
</organism>
<protein>
    <recommendedName>
        <fullName evidence="3">Lipoprotein</fullName>
    </recommendedName>
</protein>
<accession>A0A242W9H7</accession>
<dbReference type="Proteomes" id="UP000195152">
    <property type="component" value="Unassembled WGS sequence"/>
</dbReference>
<comment type="caution">
    <text evidence="1">The sequence shown here is derived from an EMBL/GenBank/DDBJ whole genome shotgun (WGS) entry which is preliminary data.</text>
</comment>